<dbReference type="AlphaFoldDB" id="A0A0C9VBZ2"/>
<dbReference type="EMBL" id="KN837117">
    <property type="protein sequence ID" value="KIJ44449.1"/>
    <property type="molecule type" value="Genomic_DNA"/>
</dbReference>
<feature type="compositionally biased region" description="Pro residues" evidence="1">
    <location>
        <begin position="1"/>
        <end position="11"/>
    </location>
</feature>
<proteinExistence type="predicted"/>
<feature type="compositionally biased region" description="Polar residues" evidence="1">
    <location>
        <begin position="25"/>
        <end position="59"/>
    </location>
</feature>
<reference evidence="2 3" key="1">
    <citation type="submission" date="2014-06" db="EMBL/GenBank/DDBJ databases">
        <title>Evolutionary Origins and Diversification of the Mycorrhizal Mutualists.</title>
        <authorList>
            <consortium name="DOE Joint Genome Institute"/>
            <consortium name="Mycorrhizal Genomics Consortium"/>
            <person name="Kohler A."/>
            <person name="Kuo A."/>
            <person name="Nagy L.G."/>
            <person name="Floudas D."/>
            <person name="Copeland A."/>
            <person name="Barry K.W."/>
            <person name="Cichocki N."/>
            <person name="Veneault-Fourrey C."/>
            <person name="LaButti K."/>
            <person name="Lindquist E.A."/>
            <person name="Lipzen A."/>
            <person name="Lundell T."/>
            <person name="Morin E."/>
            <person name="Murat C."/>
            <person name="Riley R."/>
            <person name="Ohm R."/>
            <person name="Sun H."/>
            <person name="Tunlid A."/>
            <person name="Henrissat B."/>
            <person name="Grigoriev I.V."/>
            <person name="Hibbett D.S."/>
            <person name="Martin F."/>
        </authorList>
    </citation>
    <scope>NUCLEOTIDE SEQUENCE [LARGE SCALE GENOMIC DNA]</scope>
    <source>
        <strain evidence="2 3">SS14</strain>
    </source>
</reference>
<gene>
    <name evidence="2" type="ORF">M422DRAFT_47246</name>
</gene>
<keyword evidence="3" id="KW-1185">Reference proteome</keyword>
<feature type="region of interest" description="Disordered" evidence="1">
    <location>
        <begin position="1"/>
        <end position="59"/>
    </location>
</feature>
<sequence>MPPSIAPPSFEPPFTQRLPFASPPSAATTSMERGTASPEATMSPMSTTTSLDALQSQPLSLPVAGMRSTAMQGVDIAPSSSSSITGQALVIQGSAIQPSSLVSPSTANVSSIEVSDNSLLMTPEEITLFFADAAQHPYPSDDSV</sequence>
<protein>
    <submittedName>
        <fullName evidence="2">Uncharacterized protein</fullName>
    </submittedName>
</protein>
<organism evidence="2 3">
    <name type="scientific">Sphaerobolus stellatus (strain SS14)</name>
    <dbReference type="NCBI Taxonomy" id="990650"/>
    <lineage>
        <taxon>Eukaryota</taxon>
        <taxon>Fungi</taxon>
        <taxon>Dikarya</taxon>
        <taxon>Basidiomycota</taxon>
        <taxon>Agaricomycotina</taxon>
        <taxon>Agaricomycetes</taxon>
        <taxon>Phallomycetidae</taxon>
        <taxon>Geastrales</taxon>
        <taxon>Sphaerobolaceae</taxon>
        <taxon>Sphaerobolus</taxon>
    </lineage>
</organism>
<dbReference type="HOGENOM" id="CLU_1797688_0_0_1"/>
<evidence type="ECO:0000313" key="3">
    <source>
        <dbReference type="Proteomes" id="UP000054279"/>
    </source>
</evidence>
<dbReference type="Proteomes" id="UP000054279">
    <property type="component" value="Unassembled WGS sequence"/>
</dbReference>
<evidence type="ECO:0000256" key="1">
    <source>
        <dbReference type="SAM" id="MobiDB-lite"/>
    </source>
</evidence>
<name>A0A0C9VBZ2_SPHS4</name>
<evidence type="ECO:0000313" key="2">
    <source>
        <dbReference type="EMBL" id="KIJ44449.1"/>
    </source>
</evidence>
<accession>A0A0C9VBZ2</accession>